<evidence type="ECO:0000313" key="3">
    <source>
        <dbReference type="Proteomes" id="UP000464389"/>
    </source>
</evidence>
<name>A0A6P1URS3_9ENTR</name>
<dbReference type="RefSeq" id="WP_162121227.1">
    <property type="nucleotide sequence ID" value="NZ_CP048108.1"/>
</dbReference>
<proteinExistence type="predicted"/>
<sequence length="70" mass="7836">MTQEKNLPRARLPRGSKGNARVAVPLTEEERADLEKISIKESRTAANMARLIYLRGLEVIKSERTTSLGN</sequence>
<gene>
    <name evidence="2" type="ORF">GW952_03160</name>
</gene>
<dbReference type="AlphaFoldDB" id="A0A6P1URS3"/>
<protein>
    <recommendedName>
        <fullName evidence="4">CopG family transcriptional regulator</fullName>
    </recommendedName>
</protein>
<feature type="region of interest" description="Disordered" evidence="1">
    <location>
        <begin position="1"/>
        <end position="20"/>
    </location>
</feature>
<organism evidence="2 3">
    <name type="scientific">Klebsiella michiganensis</name>
    <dbReference type="NCBI Taxonomy" id="1134687"/>
    <lineage>
        <taxon>Bacteria</taxon>
        <taxon>Pseudomonadati</taxon>
        <taxon>Pseudomonadota</taxon>
        <taxon>Gammaproteobacteria</taxon>
        <taxon>Enterobacterales</taxon>
        <taxon>Enterobacteriaceae</taxon>
        <taxon>Klebsiella/Raoultella group</taxon>
        <taxon>Klebsiella</taxon>
    </lineage>
</organism>
<accession>A0A6P1URS3</accession>
<evidence type="ECO:0000313" key="2">
    <source>
        <dbReference type="EMBL" id="QHS44678.1"/>
    </source>
</evidence>
<reference evidence="2 3" key="1">
    <citation type="submission" date="2020-01" db="EMBL/GenBank/DDBJ databases">
        <title>Bactrocera dorsalis gut bacteria genome.</title>
        <authorList>
            <person name="Zhang H."/>
            <person name="Cai Z."/>
        </authorList>
    </citation>
    <scope>NUCLEOTIDE SEQUENCE [LARGE SCALE GENOMIC DNA]</scope>
    <source>
        <strain evidence="2 3">BD177</strain>
    </source>
</reference>
<dbReference type="EMBL" id="CP048108">
    <property type="protein sequence ID" value="QHS44678.1"/>
    <property type="molecule type" value="Genomic_DNA"/>
</dbReference>
<dbReference type="Proteomes" id="UP000464389">
    <property type="component" value="Chromosome"/>
</dbReference>
<evidence type="ECO:0008006" key="4">
    <source>
        <dbReference type="Google" id="ProtNLM"/>
    </source>
</evidence>
<evidence type="ECO:0000256" key="1">
    <source>
        <dbReference type="SAM" id="MobiDB-lite"/>
    </source>
</evidence>